<evidence type="ECO:0000256" key="3">
    <source>
        <dbReference type="SAM" id="MobiDB-lite"/>
    </source>
</evidence>
<dbReference type="AlphaFoldDB" id="A0A433QXC9"/>
<dbReference type="PANTHER" id="PTHR46093">
    <property type="entry name" value="ACYL-COA-BINDING DOMAIN-CONTAINING PROTEIN 5"/>
    <property type="match status" value="1"/>
</dbReference>
<name>A0A433QXC9_9FUNG</name>
<evidence type="ECO:0000256" key="2">
    <source>
        <dbReference type="ARBA" id="ARBA00022737"/>
    </source>
</evidence>
<dbReference type="Pfam" id="PF24681">
    <property type="entry name" value="Kelch_KLHDC2_KLHL20_DRC7"/>
    <property type="match status" value="1"/>
</dbReference>
<accession>A0A433QXC9</accession>
<keyword evidence="4" id="KW-0472">Membrane</keyword>
<feature type="transmembrane region" description="Helical" evidence="4">
    <location>
        <begin position="371"/>
        <end position="401"/>
    </location>
</feature>
<dbReference type="EMBL" id="RBNJ01000534">
    <property type="protein sequence ID" value="RUS34384.1"/>
    <property type="molecule type" value="Genomic_DNA"/>
</dbReference>
<evidence type="ECO:0008006" key="8">
    <source>
        <dbReference type="Google" id="ProtNLM"/>
    </source>
</evidence>
<dbReference type="PANTHER" id="PTHR46093:SF18">
    <property type="entry name" value="FIBRONECTIN TYPE-III DOMAIN-CONTAINING PROTEIN"/>
    <property type="match status" value="1"/>
</dbReference>
<evidence type="ECO:0000313" key="7">
    <source>
        <dbReference type="Proteomes" id="UP000274822"/>
    </source>
</evidence>
<feature type="region of interest" description="Disordered" evidence="3">
    <location>
        <begin position="409"/>
        <end position="451"/>
    </location>
</feature>
<protein>
    <recommendedName>
        <fullName evidence="8">Galactose oxidase</fullName>
    </recommendedName>
</protein>
<keyword evidence="2" id="KW-0677">Repeat</keyword>
<evidence type="ECO:0000256" key="5">
    <source>
        <dbReference type="SAM" id="SignalP"/>
    </source>
</evidence>
<reference evidence="6 7" key="1">
    <citation type="journal article" date="2018" name="New Phytol.">
        <title>Phylogenomics of Endogonaceae and evolution of mycorrhizas within Mucoromycota.</title>
        <authorList>
            <person name="Chang Y."/>
            <person name="Desiro A."/>
            <person name="Na H."/>
            <person name="Sandor L."/>
            <person name="Lipzen A."/>
            <person name="Clum A."/>
            <person name="Barry K."/>
            <person name="Grigoriev I.V."/>
            <person name="Martin F.M."/>
            <person name="Stajich J.E."/>
            <person name="Smith M.E."/>
            <person name="Bonito G."/>
            <person name="Spatafora J.W."/>
        </authorList>
    </citation>
    <scope>NUCLEOTIDE SEQUENCE [LARGE SCALE GENOMIC DNA]</scope>
    <source>
        <strain evidence="6 7">AD002</strain>
    </source>
</reference>
<sequence>MSRLIFLALPVALSMMAHPVIAFIPPARMYQSALLMDNTIYVHGGDDPAGNIVSNMYALDVSQSWPCTSPAWADRTSDAGTFSVPGTEFKPMWSSADGKSFYIWGGSSDPSVKLPQNGFAQYNVVTKSWSFPSYISNMPQQRSDVTVGLASTGIAYFWGGWGTYYTGYFSVRSSKHIFDSMFTFDTTKLVWNVLQITGNTPVPRIAHTATMLSNDQMVIIGGLTGVQINDTYVKQTQVSMSDVPVFDTKTATWTMRSATGNIPNSRRYHNAVLTIGSFRYRRHLHNHLLRWNDIRYGQLQRHRRAQHPDLVVDTAAHRRGCAGGKTRVIIGHGMGNSLNGLNDVNILDTRKTPFQWTSSFTSSFTSSPDGLIAVGGVGGIGGVIGISIAVLIIAILIFLVVRKPWRKTKAPHQTREIQPVNQHNPSPEPNRFPTDQYNPYNAEPNRPPLETHQTQMTNLYSANSGPPADQFNSYVKAMSLPHTHQMQPNNQHNPYADPNRPSTDQYNPYPESYKPMYQTQFNSQHNPCANPNGPPMPIKQRVENSQPVSEIVYSKPDTSLSIGETVYNKPDVKD</sequence>
<dbReference type="Proteomes" id="UP000274822">
    <property type="component" value="Unassembled WGS sequence"/>
</dbReference>
<dbReference type="Gene3D" id="2.120.10.80">
    <property type="entry name" value="Kelch-type beta propeller"/>
    <property type="match status" value="1"/>
</dbReference>
<evidence type="ECO:0000256" key="4">
    <source>
        <dbReference type="SAM" id="Phobius"/>
    </source>
</evidence>
<keyword evidence="4" id="KW-0812">Transmembrane</keyword>
<evidence type="ECO:0000256" key="1">
    <source>
        <dbReference type="ARBA" id="ARBA00022441"/>
    </source>
</evidence>
<keyword evidence="5" id="KW-0732">Signal</keyword>
<dbReference type="InterPro" id="IPR015915">
    <property type="entry name" value="Kelch-typ_b-propeller"/>
</dbReference>
<feature type="chain" id="PRO_5019246310" description="Galactose oxidase" evidence="5">
    <location>
        <begin position="23"/>
        <end position="574"/>
    </location>
</feature>
<comment type="caution">
    <text evidence="6">The sequence shown here is derived from an EMBL/GenBank/DDBJ whole genome shotgun (WGS) entry which is preliminary data.</text>
</comment>
<keyword evidence="7" id="KW-1185">Reference proteome</keyword>
<feature type="region of interest" description="Disordered" evidence="3">
    <location>
        <begin position="528"/>
        <end position="547"/>
    </location>
</feature>
<organism evidence="6 7">
    <name type="scientific">Jimgerdemannia flammicorona</name>
    <dbReference type="NCBI Taxonomy" id="994334"/>
    <lineage>
        <taxon>Eukaryota</taxon>
        <taxon>Fungi</taxon>
        <taxon>Fungi incertae sedis</taxon>
        <taxon>Mucoromycota</taxon>
        <taxon>Mucoromycotina</taxon>
        <taxon>Endogonomycetes</taxon>
        <taxon>Endogonales</taxon>
        <taxon>Endogonaceae</taxon>
        <taxon>Jimgerdemannia</taxon>
    </lineage>
</organism>
<gene>
    <name evidence="6" type="ORF">BC938DRAFT_480822</name>
</gene>
<keyword evidence="4" id="KW-1133">Transmembrane helix</keyword>
<feature type="signal peptide" evidence="5">
    <location>
        <begin position="1"/>
        <end position="22"/>
    </location>
</feature>
<evidence type="ECO:0000313" key="6">
    <source>
        <dbReference type="EMBL" id="RUS34384.1"/>
    </source>
</evidence>
<keyword evidence="1" id="KW-0880">Kelch repeat</keyword>
<proteinExistence type="predicted"/>
<dbReference type="SUPFAM" id="SSF117281">
    <property type="entry name" value="Kelch motif"/>
    <property type="match status" value="1"/>
</dbReference>